<reference evidence="1" key="1">
    <citation type="journal article" date="2015" name="Genome Announc.">
        <title>Draft Genome Sequence of Anaerolineae Strain TC1, a Novel Isolate from a Methanogenic Wastewater Treatment System.</title>
        <authorList>
            <person name="Matsuura N."/>
            <person name="Tourlousse D.M."/>
            <person name="Sun L."/>
            <person name="Toyonaga M."/>
            <person name="Kuroda K."/>
            <person name="Ohashi A."/>
            <person name="Cruz R."/>
            <person name="Yamaguchi T."/>
            <person name="Sekiguchi Y."/>
        </authorList>
    </citation>
    <scope>NUCLEOTIDE SEQUENCE [LARGE SCALE GENOMIC DNA]</scope>
    <source>
        <strain evidence="1">TC1</strain>
    </source>
</reference>
<dbReference type="AlphaFoldDB" id="A0A0K8PAZ9"/>
<dbReference type="STRING" id="1678840.ATC1_12362"/>
<accession>A0A0K8PAZ9</accession>
<organism evidence="1">
    <name type="scientific">Flexilinea flocculi</name>
    <dbReference type="NCBI Taxonomy" id="1678840"/>
    <lineage>
        <taxon>Bacteria</taxon>
        <taxon>Bacillati</taxon>
        <taxon>Chloroflexota</taxon>
        <taxon>Anaerolineae</taxon>
        <taxon>Anaerolineales</taxon>
        <taxon>Anaerolineaceae</taxon>
        <taxon>Flexilinea</taxon>
    </lineage>
</organism>
<dbReference type="Proteomes" id="UP000053370">
    <property type="component" value="Unassembled WGS sequence"/>
</dbReference>
<evidence type="ECO:0000313" key="2">
    <source>
        <dbReference type="Proteomes" id="UP000053370"/>
    </source>
</evidence>
<gene>
    <name evidence="1" type="ORF">ATC1_12362</name>
</gene>
<dbReference type="EMBL" id="DF968180">
    <property type="protein sequence ID" value="GAP39826.1"/>
    <property type="molecule type" value="Genomic_DNA"/>
</dbReference>
<keyword evidence="2" id="KW-1185">Reference proteome</keyword>
<evidence type="ECO:0000313" key="1">
    <source>
        <dbReference type="EMBL" id="GAP39826.1"/>
    </source>
</evidence>
<dbReference type="RefSeq" id="WP_062278585.1">
    <property type="nucleotide sequence ID" value="NZ_DF968180.1"/>
</dbReference>
<proteinExistence type="predicted"/>
<name>A0A0K8PAZ9_9CHLR</name>
<sequence>MNNKSAYMNNFAFSIQNLTCILDAKTVAPNIEKSNFGTVLDEKKTVDEVYLFMPIEVAKELAISILQMVDAREKRLHLKINLDPEKQALWDCYVKAAEEFRKNQIETNDNSGKE</sequence>
<protein>
    <submittedName>
        <fullName evidence="1">Uncharacterized protein</fullName>
    </submittedName>
</protein>